<evidence type="ECO:0000313" key="2">
    <source>
        <dbReference type="Proteomes" id="UP000011761"/>
    </source>
</evidence>
<evidence type="ECO:0000313" key="1">
    <source>
        <dbReference type="EMBL" id="EMC93469.1"/>
    </source>
</evidence>
<dbReference type="AlphaFoldDB" id="M2N3B4"/>
<proteinExistence type="predicted"/>
<dbReference type="EMBL" id="KB445560">
    <property type="protein sequence ID" value="EMC93469.1"/>
    <property type="molecule type" value="Genomic_DNA"/>
</dbReference>
<dbReference type="HOGENOM" id="CLU_2670683_0_0_1"/>
<dbReference type="GeneID" id="19113164"/>
<dbReference type="Proteomes" id="UP000011761">
    <property type="component" value="Unassembled WGS sequence"/>
</dbReference>
<name>M2N3B4_BAUPA</name>
<keyword evidence="2" id="KW-1185">Reference proteome</keyword>
<accession>M2N3B4</accession>
<protein>
    <submittedName>
        <fullName evidence="1">Uncharacterized protein</fullName>
    </submittedName>
</protein>
<dbReference type="RefSeq" id="XP_007679251.1">
    <property type="nucleotide sequence ID" value="XM_007681061.1"/>
</dbReference>
<dbReference type="KEGG" id="bcom:BAUCODRAFT_37153"/>
<sequence length="75" mass="8087">MDGPQLTTGRYAWDAPTEATIVRLHGRKTSDPDVGDLDYGVKARSHGVLGVDSWLSAHSPQDLLGTAECLHLWSG</sequence>
<organism evidence="1 2">
    <name type="scientific">Baudoinia panamericana (strain UAMH 10762)</name>
    <name type="common">Angels' share fungus</name>
    <name type="synonym">Baudoinia compniacensis (strain UAMH 10762)</name>
    <dbReference type="NCBI Taxonomy" id="717646"/>
    <lineage>
        <taxon>Eukaryota</taxon>
        <taxon>Fungi</taxon>
        <taxon>Dikarya</taxon>
        <taxon>Ascomycota</taxon>
        <taxon>Pezizomycotina</taxon>
        <taxon>Dothideomycetes</taxon>
        <taxon>Dothideomycetidae</taxon>
        <taxon>Mycosphaerellales</taxon>
        <taxon>Teratosphaeriaceae</taxon>
        <taxon>Baudoinia</taxon>
    </lineage>
</organism>
<gene>
    <name evidence="1" type="ORF">BAUCODRAFT_37153</name>
</gene>
<reference evidence="1 2" key="1">
    <citation type="journal article" date="2012" name="PLoS Pathog.">
        <title>Diverse lifestyles and strategies of plant pathogenesis encoded in the genomes of eighteen Dothideomycetes fungi.</title>
        <authorList>
            <person name="Ohm R.A."/>
            <person name="Feau N."/>
            <person name="Henrissat B."/>
            <person name="Schoch C.L."/>
            <person name="Horwitz B.A."/>
            <person name="Barry K.W."/>
            <person name="Condon B.J."/>
            <person name="Copeland A.C."/>
            <person name="Dhillon B."/>
            <person name="Glaser F."/>
            <person name="Hesse C.N."/>
            <person name="Kosti I."/>
            <person name="LaButti K."/>
            <person name="Lindquist E.A."/>
            <person name="Lucas S."/>
            <person name="Salamov A.A."/>
            <person name="Bradshaw R.E."/>
            <person name="Ciuffetti L."/>
            <person name="Hamelin R.C."/>
            <person name="Kema G.H.J."/>
            <person name="Lawrence C."/>
            <person name="Scott J.A."/>
            <person name="Spatafora J.W."/>
            <person name="Turgeon B.G."/>
            <person name="de Wit P.J.G.M."/>
            <person name="Zhong S."/>
            <person name="Goodwin S.B."/>
            <person name="Grigoriev I.V."/>
        </authorList>
    </citation>
    <scope>NUCLEOTIDE SEQUENCE [LARGE SCALE GENOMIC DNA]</scope>
    <source>
        <strain evidence="1 2">UAMH 10762</strain>
    </source>
</reference>